<keyword evidence="2" id="KW-0547">Nucleotide-binding</keyword>
<dbReference type="EMBL" id="DQTV01000020">
    <property type="protein sequence ID" value="HIP56626.1"/>
    <property type="molecule type" value="Genomic_DNA"/>
</dbReference>
<name>A0A832YZH2_9CREN</name>
<gene>
    <name evidence="5" type="ORF">EYH02_00935</name>
</gene>
<dbReference type="SUPFAM" id="SSF89028">
    <property type="entry name" value="Cobalamin adenosyltransferase-like"/>
    <property type="match status" value="1"/>
</dbReference>
<reference evidence="5" key="1">
    <citation type="journal article" date="2020" name="ISME J.">
        <title>Gammaproteobacteria mediating utilization of methyl-, sulfur- and petroleum organic compounds in deep ocean hydrothermal plumes.</title>
        <authorList>
            <person name="Zhou Z."/>
            <person name="Liu Y."/>
            <person name="Pan J."/>
            <person name="Cron B.R."/>
            <person name="Toner B.M."/>
            <person name="Anantharaman K."/>
            <person name="Breier J.A."/>
            <person name="Dick G.J."/>
            <person name="Li M."/>
        </authorList>
    </citation>
    <scope>NUCLEOTIDE SEQUENCE</scope>
    <source>
        <strain evidence="5">SZUA-1435</strain>
    </source>
</reference>
<dbReference type="InterPro" id="IPR016030">
    <property type="entry name" value="CblAdoTrfase-like"/>
</dbReference>
<evidence type="ECO:0000256" key="3">
    <source>
        <dbReference type="ARBA" id="ARBA00022840"/>
    </source>
</evidence>
<dbReference type="InterPro" id="IPR029499">
    <property type="entry name" value="PduO-typ"/>
</dbReference>
<dbReference type="GO" id="GO:0005524">
    <property type="term" value="F:ATP binding"/>
    <property type="evidence" value="ECO:0007669"/>
    <property type="project" value="UniProtKB-KW"/>
</dbReference>
<evidence type="ECO:0000313" key="5">
    <source>
        <dbReference type="EMBL" id="HIP56626.1"/>
    </source>
</evidence>
<organism evidence="5 6">
    <name type="scientific">Ignisphaera aggregans</name>
    <dbReference type="NCBI Taxonomy" id="334771"/>
    <lineage>
        <taxon>Archaea</taxon>
        <taxon>Thermoproteota</taxon>
        <taxon>Thermoprotei</taxon>
        <taxon>Desulfurococcales</taxon>
        <taxon>Desulfurococcaceae</taxon>
        <taxon>Ignisphaera</taxon>
    </lineage>
</organism>
<comment type="caution">
    <text evidence="5">The sequence shown here is derived from an EMBL/GenBank/DDBJ whole genome shotgun (WGS) entry which is preliminary data.</text>
</comment>
<sequence length="178" mass="20344">MKQYHRGDEGYTDVIIGRVSKDSPVIELIGQIDELIAVIGIARSLLSQHEKLRDLDSELKKHQLHLFRIASYLARGGRGIAECPISSEVLKDVESRIKELSSALPKLNQLIIPSGPLQITIINFARTVCRRVERYASRLLRSGYIEKAVYVYLNRLSDLLYLYMRYAMHLLGVVEEYV</sequence>
<dbReference type="Proteomes" id="UP000605805">
    <property type="component" value="Unassembled WGS sequence"/>
</dbReference>
<dbReference type="EC" id="2.5.1.17" evidence="5"/>
<feature type="domain" description="Cobalamin adenosyltransferase-like" evidence="4">
    <location>
        <begin position="5"/>
        <end position="167"/>
    </location>
</feature>
<accession>A0A832YZH2</accession>
<keyword evidence="3" id="KW-0067">ATP-binding</keyword>
<dbReference type="NCBIfam" id="TIGR00636">
    <property type="entry name" value="PduO_Nterm"/>
    <property type="match status" value="1"/>
</dbReference>
<evidence type="ECO:0000313" key="6">
    <source>
        <dbReference type="Proteomes" id="UP000605805"/>
    </source>
</evidence>
<dbReference type="AlphaFoldDB" id="A0A832YZH2"/>
<proteinExistence type="predicted"/>
<evidence type="ECO:0000256" key="2">
    <source>
        <dbReference type="ARBA" id="ARBA00022741"/>
    </source>
</evidence>
<dbReference type="GO" id="GO:0008817">
    <property type="term" value="F:corrinoid adenosyltransferase activity"/>
    <property type="evidence" value="ECO:0007669"/>
    <property type="project" value="UniProtKB-EC"/>
</dbReference>
<evidence type="ECO:0000259" key="4">
    <source>
        <dbReference type="Pfam" id="PF01923"/>
    </source>
</evidence>
<protein>
    <submittedName>
        <fullName evidence="5">Cob(I)yrinic acid a,c-diamide adenosyltransferase</fullName>
        <ecNumber evidence="5">2.5.1.17</ecNumber>
    </submittedName>
</protein>
<keyword evidence="1 5" id="KW-0808">Transferase</keyword>
<dbReference type="InterPro" id="IPR036451">
    <property type="entry name" value="CblAdoTrfase-like_sf"/>
</dbReference>
<dbReference type="Pfam" id="PF01923">
    <property type="entry name" value="Cob_adeno_trans"/>
    <property type="match status" value="1"/>
</dbReference>
<evidence type="ECO:0000256" key="1">
    <source>
        <dbReference type="ARBA" id="ARBA00022679"/>
    </source>
</evidence>
<dbReference type="PANTHER" id="PTHR12213:SF0">
    <property type="entry name" value="CORRINOID ADENOSYLTRANSFERASE MMAB"/>
    <property type="match status" value="1"/>
</dbReference>
<dbReference type="Gene3D" id="1.20.1200.10">
    <property type="entry name" value="Cobalamin adenosyltransferase-like"/>
    <property type="match status" value="1"/>
</dbReference>
<dbReference type="PANTHER" id="PTHR12213">
    <property type="entry name" value="CORRINOID ADENOSYLTRANSFERASE"/>
    <property type="match status" value="1"/>
</dbReference>